<name>A0A0M0F6N6_CELCE</name>
<keyword evidence="2" id="KW-1185">Reference proteome</keyword>
<dbReference type="EMBL" id="ATNL01000008">
    <property type="protein sequence ID" value="KON73245.1"/>
    <property type="molecule type" value="Genomic_DNA"/>
</dbReference>
<protein>
    <submittedName>
        <fullName evidence="1">Uncharacterized protein</fullName>
    </submittedName>
</protein>
<evidence type="ECO:0000313" key="2">
    <source>
        <dbReference type="Proteomes" id="UP000037387"/>
    </source>
</evidence>
<gene>
    <name evidence="1" type="ORF">M768_09890</name>
</gene>
<accession>A0A0M0F6N6</accession>
<dbReference type="PATRIC" id="fig|1350482.3.peg.1985"/>
<dbReference type="AlphaFoldDB" id="A0A0M0F6N6"/>
<organism evidence="1 2">
    <name type="scientific">Cellulosimicrobium cellulans F16</name>
    <dbReference type="NCBI Taxonomy" id="1350482"/>
    <lineage>
        <taxon>Bacteria</taxon>
        <taxon>Bacillati</taxon>
        <taxon>Actinomycetota</taxon>
        <taxon>Actinomycetes</taxon>
        <taxon>Micrococcales</taxon>
        <taxon>Promicromonosporaceae</taxon>
        <taxon>Cellulosimicrobium</taxon>
    </lineage>
</organism>
<proteinExistence type="predicted"/>
<dbReference type="Proteomes" id="UP000037387">
    <property type="component" value="Unassembled WGS sequence"/>
</dbReference>
<sequence length="38" mass="3889">MAARSVVTVGVVVLRGIETGLLCVHGRESGPGPRTTDP</sequence>
<reference evidence="1 2" key="1">
    <citation type="journal article" date="2015" name="Sci. Rep.">
        <title>Functional and structural properties of a novel cellulosome-like multienzyme complex: efficient glycoside hydrolysis of water-insoluble 7-xylosyl-10-deacetylpaclitaxel.</title>
        <authorList>
            <person name="Dou T.Y."/>
            <person name="Luan H.W."/>
            <person name="Ge G.B."/>
            <person name="Dong M.M."/>
            <person name="Zou H.F."/>
            <person name="He Y.Q."/>
            <person name="Cui P."/>
            <person name="Wang J.Y."/>
            <person name="Hao D.C."/>
            <person name="Yang S.L."/>
            <person name="Yang L."/>
        </authorList>
    </citation>
    <scope>NUCLEOTIDE SEQUENCE [LARGE SCALE GENOMIC DNA]</scope>
    <source>
        <strain evidence="1 2">F16</strain>
    </source>
</reference>
<comment type="caution">
    <text evidence="1">The sequence shown here is derived from an EMBL/GenBank/DDBJ whole genome shotgun (WGS) entry which is preliminary data.</text>
</comment>
<evidence type="ECO:0000313" key="1">
    <source>
        <dbReference type="EMBL" id="KON73245.1"/>
    </source>
</evidence>